<keyword evidence="1" id="KW-0812">Transmembrane</keyword>
<keyword evidence="1" id="KW-0472">Membrane</keyword>
<comment type="caution">
    <text evidence="2">The sequence shown here is derived from an EMBL/GenBank/DDBJ whole genome shotgun (WGS) entry which is preliminary data.</text>
</comment>
<name>A0ABY0KKP1_9ACTN</name>
<dbReference type="RefSeq" id="WP_091419736.1">
    <property type="nucleotide sequence ID" value="NZ_FMCQ01000003.1"/>
</dbReference>
<sequence length="313" mass="33873">MSTEPGTAPPEPDPYAVAARGEEIRLPGWMTGADADVPLTRAERFRMVWSRQRGKRHVAFVVVLALVLIGGTAVLGRVTVDRVRSGTAAAASAEASPSPAPLSQVGEPRDLFVGTAGADFAVGEGGIVLPPTKAQPPFTAREVAAALTQVRAALVQARLGLPMRVGDAEPFLALLAPDSRTQLRRHFDDQSFVHYATRIDSQADVDEIRVRGEMSYEVFTAEDGEPSLRITTKYVWMYAFDIPRTTPGPAGIASIRDQVVWEIFQPEDLPATQRGLWLISAKSSTNNVNCSRLEEGFFTVEPWMGGPGSFKPC</sequence>
<dbReference type="Proteomes" id="UP000199405">
    <property type="component" value="Unassembled WGS sequence"/>
</dbReference>
<gene>
    <name evidence="2" type="ORF">GA0070562_3302</name>
</gene>
<protein>
    <submittedName>
        <fullName evidence="2">Uncharacterized protein</fullName>
    </submittedName>
</protein>
<proteinExistence type="predicted"/>
<keyword evidence="3" id="KW-1185">Reference proteome</keyword>
<evidence type="ECO:0000256" key="1">
    <source>
        <dbReference type="SAM" id="Phobius"/>
    </source>
</evidence>
<feature type="transmembrane region" description="Helical" evidence="1">
    <location>
        <begin position="57"/>
        <end position="76"/>
    </location>
</feature>
<accession>A0ABY0KKP1</accession>
<evidence type="ECO:0000313" key="3">
    <source>
        <dbReference type="Proteomes" id="UP000199405"/>
    </source>
</evidence>
<keyword evidence="1" id="KW-1133">Transmembrane helix</keyword>
<dbReference type="GeneID" id="93470070"/>
<evidence type="ECO:0000313" key="2">
    <source>
        <dbReference type="EMBL" id="SCE84156.1"/>
    </source>
</evidence>
<dbReference type="EMBL" id="FMCQ01000003">
    <property type="protein sequence ID" value="SCE84156.1"/>
    <property type="molecule type" value="Genomic_DNA"/>
</dbReference>
<organism evidence="2 3">
    <name type="scientific">Micromonospora tulbaghiae</name>
    <dbReference type="NCBI Taxonomy" id="479978"/>
    <lineage>
        <taxon>Bacteria</taxon>
        <taxon>Bacillati</taxon>
        <taxon>Actinomycetota</taxon>
        <taxon>Actinomycetes</taxon>
        <taxon>Micromonosporales</taxon>
        <taxon>Micromonosporaceae</taxon>
        <taxon>Micromonospora</taxon>
    </lineage>
</organism>
<reference evidence="2 3" key="1">
    <citation type="submission" date="2016-06" db="EMBL/GenBank/DDBJ databases">
        <authorList>
            <person name="Varghese N."/>
            <person name="Submissions Spin"/>
        </authorList>
    </citation>
    <scope>NUCLEOTIDE SEQUENCE [LARGE SCALE GENOMIC DNA]</scope>
    <source>
        <strain evidence="2 3">DSM 45142</strain>
    </source>
</reference>